<sequence>MHYLPSVAKLFSSVHSRLENTGSHTSRNLLEPKNKVTSAQVILSSIDGDTKIVSVTCCKTSGHKNPVKRKKKDLSRICNPMDYTGYFIPTCSHITLSAFSFCIKVNTENAPLQQKQSLENK</sequence>
<dbReference type="Proteomes" id="UP000827986">
    <property type="component" value="Unassembled WGS sequence"/>
</dbReference>
<gene>
    <name evidence="1" type="ORF">KIL84_004807</name>
</gene>
<comment type="caution">
    <text evidence="1">The sequence shown here is derived from an EMBL/GenBank/DDBJ whole genome shotgun (WGS) entry which is preliminary data.</text>
</comment>
<protein>
    <submittedName>
        <fullName evidence="1">Uncharacterized protein</fullName>
    </submittedName>
</protein>
<evidence type="ECO:0000313" key="1">
    <source>
        <dbReference type="EMBL" id="KAH1183315.1"/>
    </source>
</evidence>
<evidence type="ECO:0000313" key="2">
    <source>
        <dbReference type="Proteomes" id="UP000827986"/>
    </source>
</evidence>
<name>A0A9D4B7K0_9SAUR</name>
<reference evidence="1" key="1">
    <citation type="submission" date="2021-09" db="EMBL/GenBank/DDBJ databases">
        <title>The genome of Mauremys mutica provides insights into the evolution of semi-aquatic lifestyle.</title>
        <authorList>
            <person name="Gong S."/>
            <person name="Gao Y."/>
        </authorList>
    </citation>
    <scope>NUCLEOTIDE SEQUENCE</scope>
    <source>
        <strain evidence="1">MM-2020</strain>
        <tissue evidence="1">Muscle</tissue>
    </source>
</reference>
<proteinExistence type="predicted"/>
<keyword evidence="2" id="KW-1185">Reference proteome</keyword>
<accession>A0A9D4B7K0</accession>
<dbReference type="EMBL" id="JAHDVG010000466">
    <property type="protein sequence ID" value="KAH1183315.1"/>
    <property type="molecule type" value="Genomic_DNA"/>
</dbReference>
<organism evidence="1 2">
    <name type="scientific">Mauremys mutica</name>
    <name type="common">yellowpond turtle</name>
    <dbReference type="NCBI Taxonomy" id="74926"/>
    <lineage>
        <taxon>Eukaryota</taxon>
        <taxon>Metazoa</taxon>
        <taxon>Chordata</taxon>
        <taxon>Craniata</taxon>
        <taxon>Vertebrata</taxon>
        <taxon>Euteleostomi</taxon>
        <taxon>Archelosauria</taxon>
        <taxon>Testudinata</taxon>
        <taxon>Testudines</taxon>
        <taxon>Cryptodira</taxon>
        <taxon>Durocryptodira</taxon>
        <taxon>Testudinoidea</taxon>
        <taxon>Geoemydidae</taxon>
        <taxon>Geoemydinae</taxon>
        <taxon>Mauremys</taxon>
    </lineage>
</organism>
<dbReference type="AlphaFoldDB" id="A0A9D4B7K0"/>